<dbReference type="InterPro" id="IPR043504">
    <property type="entry name" value="Peptidase_S1_PA_chymotrypsin"/>
</dbReference>
<evidence type="ECO:0000313" key="6">
    <source>
        <dbReference type="EMBL" id="KOF79589.1"/>
    </source>
</evidence>
<evidence type="ECO:0000256" key="3">
    <source>
        <dbReference type="SAM" id="SignalP"/>
    </source>
</evidence>
<dbReference type="InterPro" id="IPR001254">
    <property type="entry name" value="Trypsin_dom"/>
</dbReference>
<dbReference type="PROSITE" id="PS50240">
    <property type="entry name" value="TRYPSIN_DOM"/>
    <property type="match status" value="1"/>
</dbReference>
<name>A0A0L8GRX6_OCTBM</name>
<feature type="disulfide bond" evidence="2">
    <location>
        <begin position="577"/>
        <end position="592"/>
    </location>
</feature>
<evidence type="ECO:0000256" key="1">
    <source>
        <dbReference type="ARBA" id="ARBA00023157"/>
    </source>
</evidence>
<feature type="signal peptide" evidence="3">
    <location>
        <begin position="1"/>
        <end position="23"/>
    </location>
</feature>
<dbReference type="GO" id="GO:0004252">
    <property type="term" value="F:serine-type endopeptidase activity"/>
    <property type="evidence" value="ECO:0007669"/>
    <property type="project" value="InterPro"/>
</dbReference>
<reference evidence="6" key="1">
    <citation type="submission" date="2015-07" db="EMBL/GenBank/DDBJ databases">
        <title>MeaNS - Measles Nucleotide Surveillance Program.</title>
        <authorList>
            <person name="Tran T."/>
            <person name="Druce J."/>
        </authorList>
    </citation>
    <scope>NUCLEOTIDE SEQUENCE</scope>
    <source>
        <strain evidence="6">UCB-OBI-ISO-001</strain>
        <tissue evidence="6">Gonad</tissue>
    </source>
</reference>
<proteinExistence type="predicted"/>
<accession>A0A0L8GRX6</accession>
<dbReference type="GO" id="GO:0016020">
    <property type="term" value="C:membrane"/>
    <property type="evidence" value="ECO:0007669"/>
    <property type="project" value="InterPro"/>
</dbReference>
<dbReference type="EMBL" id="KQ420694">
    <property type="protein sequence ID" value="KOF79589.1"/>
    <property type="molecule type" value="Genomic_DNA"/>
</dbReference>
<dbReference type="InterPro" id="IPR009003">
    <property type="entry name" value="Peptidase_S1_PA"/>
</dbReference>
<dbReference type="InterPro" id="IPR002172">
    <property type="entry name" value="LDrepeatLR_classA_rpt"/>
</dbReference>
<dbReference type="SUPFAM" id="SSF49899">
    <property type="entry name" value="Concanavalin A-like lectins/glucanases"/>
    <property type="match status" value="1"/>
</dbReference>
<dbReference type="PROSITE" id="PS50068">
    <property type="entry name" value="LDLRA_2"/>
    <property type="match status" value="1"/>
</dbReference>
<dbReference type="PANTHER" id="PTHR24252:SF28">
    <property type="entry name" value="TRANSMEMBRANE PROTEASE SERINE 11C ISOFORM X1"/>
    <property type="match status" value="1"/>
</dbReference>
<feature type="domain" description="MAM" evidence="4">
    <location>
        <begin position="389"/>
        <end position="556"/>
    </location>
</feature>
<dbReference type="PRINTS" id="PR00261">
    <property type="entry name" value="LDLRECEPTOR"/>
</dbReference>
<dbReference type="InterPro" id="IPR013320">
    <property type="entry name" value="ConA-like_dom_sf"/>
</dbReference>
<dbReference type="PROSITE" id="PS50060">
    <property type="entry name" value="MAM_2"/>
    <property type="match status" value="1"/>
</dbReference>
<evidence type="ECO:0000256" key="2">
    <source>
        <dbReference type="PROSITE-ProRule" id="PRU00124"/>
    </source>
</evidence>
<dbReference type="Gene3D" id="2.40.10.10">
    <property type="entry name" value="Trypsin-like serine proteases"/>
    <property type="match status" value="1"/>
</dbReference>
<dbReference type="InterPro" id="IPR000998">
    <property type="entry name" value="MAM_dom"/>
</dbReference>
<dbReference type="Gene3D" id="2.60.120.200">
    <property type="match status" value="1"/>
</dbReference>
<feature type="disulfide bond" evidence="2">
    <location>
        <begin position="565"/>
        <end position="583"/>
    </location>
</feature>
<dbReference type="OrthoDB" id="6161345at2759"/>
<dbReference type="SMART" id="SM00137">
    <property type="entry name" value="MAM"/>
    <property type="match status" value="1"/>
</dbReference>
<dbReference type="CDD" id="cd00112">
    <property type="entry name" value="LDLa"/>
    <property type="match status" value="1"/>
</dbReference>
<evidence type="ECO:0000259" key="4">
    <source>
        <dbReference type="PROSITE" id="PS50060"/>
    </source>
</evidence>
<dbReference type="PANTHER" id="PTHR24252">
    <property type="entry name" value="ACROSIN-RELATED"/>
    <property type="match status" value="1"/>
</dbReference>
<dbReference type="Pfam" id="PF00057">
    <property type="entry name" value="Ldl_recept_a"/>
    <property type="match status" value="1"/>
</dbReference>
<feature type="chain" id="PRO_5005583181" description="Peptidase S1 domain-containing protein" evidence="3">
    <location>
        <begin position="24"/>
        <end position="597"/>
    </location>
</feature>
<sequence>MSNTFFTFFLFFHFLSVSKDSKGFVSVFHAGEILPLCVEANKSNTGIYGTVCMNTAQGVLHTSLTGKNVSKGVMTTYDATGKSVFGSYKLSTVSSCTQARIQCNKPECGKQPESKPSVSHYIQYGTQALPKEYPWQGLLLRNGKFICGLTVYTSKWCITAEHCVVEKGVQYEVAVGITRKENLPTAPKYKVKAITHHPNSKIIDGIPYSDIALLLLEDEIQFNNSVQPVCLPSKVYTKHDDCYLTGWGRNENLITQNHLQEAKVTVVDNEECKKFYNIDISIICFKHNYPNMPSCYGDSGGPLVCRNSYGRFELVGVVSFGYPLCSAPNGTAAAFVNVLAMRGWIVDKTRCKIRCPKNNKCLYEPEICDGVSHCSDSRDEKSPYCSTSVSCNFGSPFKCGYSNASSSNPWYWTSILHQSPQITSQPSTGGDEDTDEFMIAALSATKDKPALMESPVSSNVPCISFLYIAHSNSSSTQAVLNVKAKVENSSAMLPIWNNNKSANVTLESASLHWKLARLHLPSDTKSVVFEAYYMNPNNASFITIDDVQIQGENCKQNCPANFYKCKNDECIKNTYKCNRIAECSDGSDEMDCNQVPG</sequence>
<dbReference type="STRING" id="37653.A0A0L8GRX6"/>
<evidence type="ECO:0008006" key="7">
    <source>
        <dbReference type="Google" id="ProtNLM"/>
    </source>
</evidence>
<feature type="domain" description="Peptidase S1" evidence="5">
    <location>
        <begin position="122"/>
        <end position="350"/>
    </location>
</feature>
<dbReference type="Gene3D" id="4.10.400.10">
    <property type="entry name" value="Low-density Lipoprotein Receptor"/>
    <property type="match status" value="1"/>
</dbReference>
<dbReference type="InterPro" id="IPR023415">
    <property type="entry name" value="LDLR_class-A_CS"/>
</dbReference>
<dbReference type="SUPFAM" id="SSF57424">
    <property type="entry name" value="LDL receptor-like module"/>
    <property type="match status" value="1"/>
</dbReference>
<dbReference type="SMART" id="SM00192">
    <property type="entry name" value="LDLa"/>
    <property type="match status" value="2"/>
</dbReference>
<evidence type="ECO:0000259" key="5">
    <source>
        <dbReference type="PROSITE" id="PS50240"/>
    </source>
</evidence>
<dbReference type="SUPFAM" id="SSF50494">
    <property type="entry name" value="Trypsin-like serine proteases"/>
    <property type="match status" value="1"/>
</dbReference>
<organism evidence="6">
    <name type="scientific">Octopus bimaculoides</name>
    <name type="common">California two-spotted octopus</name>
    <dbReference type="NCBI Taxonomy" id="37653"/>
    <lineage>
        <taxon>Eukaryota</taxon>
        <taxon>Metazoa</taxon>
        <taxon>Spiralia</taxon>
        <taxon>Lophotrochozoa</taxon>
        <taxon>Mollusca</taxon>
        <taxon>Cephalopoda</taxon>
        <taxon>Coleoidea</taxon>
        <taxon>Octopodiformes</taxon>
        <taxon>Octopoda</taxon>
        <taxon>Incirrata</taxon>
        <taxon>Octopodidae</taxon>
        <taxon>Octopus</taxon>
    </lineage>
</organism>
<dbReference type="FunFam" id="2.40.10.10:FF:000068">
    <property type="entry name" value="transmembrane protease serine 2"/>
    <property type="match status" value="1"/>
</dbReference>
<dbReference type="AlphaFoldDB" id="A0A0L8GRX6"/>
<dbReference type="GO" id="GO:0006508">
    <property type="term" value="P:proteolysis"/>
    <property type="evidence" value="ECO:0007669"/>
    <property type="project" value="InterPro"/>
</dbReference>
<protein>
    <recommendedName>
        <fullName evidence="7">Peptidase S1 domain-containing protein</fullName>
    </recommendedName>
</protein>
<dbReference type="Pfam" id="PF00629">
    <property type="entry name" value="MAM"/>
    <property type="match status" value="1"/>
</dbReference>
<gene>
    <name evidence="6" type="ORF">OCBIM_22029252mg</name>
</gene>
<keyword evidence="3" id="KW-0732">Signal</keyword>
<keyword evidence="1 2" id="KW-1015">Disulfide bond</keyword>
<dbReference type="CDD" id="cd00190">
    <property type="entry name" value="Tryp_SPc"/>
    <property type="match status" value="1"/>
</dbReference>
<dbReference type="PROSITE" id="PS01209">
    <property type="entry name" value="LDLRA_1"/>
    <property type="match status" value="1"/>
</dbReference>
<dbReference type="Pfam" id="PF00089">
    <property type="entry name" value="Trypsin"/>
    <property type="match status" value="1"/>
</dbReference>
<feature type="disulfide bond" evidence="2">
    <location>
        <begin position="558"/>
        <end position="570"/>
    </location>
</feature>
<dbReference type="SMART" id="SM00020">
    <property type="entry name" value="Tryp_SPc"/>
    <property type="match status" value="1"/>
</dbReference>
<dbReference type="InterPro" id="IPR036055">
    <property type="entry name" value="LDL_receptor-like_sf"/>
</dbReference>